<reference evidence="2 3" key="1">
    <citation type="journal article" date="2023" name="PLoS ONE">
        <title>Complete genome assembly of Hawai'i environmental nontuberculous mycobacteria reveals unexpected co-isolation with methylobacteria.</title>
        <authorList>
            <person name="Hendrix J."/>
            <person name="Epperson L.E."/>
            <person name="Tong E.I."/>
            <person name="Chan Y.L."/>
            <person name="Hasan N.A."/>
            <person name="Dawrs S.N."/>
            <person name="Norton G.J."/>
            <person name="Virdi R."/>
            <person name="Crooks J.L."/>
            <person name="Chan E.D."/>
            <person name="Honda J.R."/>
            <person name="Strong M."/>
        </authorList>
    </citation>
    <scope>NUCLEOTIDE SEQUENCE [LARGE SCALE GENOMIC DNA]</scope>
    <source>
        <strain evidence="2 3">NJH_HI04-1</strain>
    </source>
</reference>
<feature type="domain" description="Polymerase nucleotidyl transferase" evidence="1">
    <location>
        <begin position="18"/>
        <end position="62"/>
    </location>
</feature>
<evidence type="ECO:0000259" key="1">
    <source>
        <dbReference type="Pfam" id="PF01909"/>
    </source>
</evidence>
<dbReference type="InterPro" id="IPR002934">
    <property type="entry name" value="Polymerase_NTP_transf_dom"/>
</dbReference>
<proteinExistence type="predicted"/>
<dbReference type="Pfam" id="PF01909">
    <property type="entry name" value="NTP_transf_2"/>
    <property type="match status" value="1"/>
</dbReference>
<name>A0ABV0A4P9_9HYPH</name>
<keyword evidence="3" id="KW-1185">Reference proteome</keyword>
<evidence type="ECO:0000313" key="3">
    <source>
        <dbReference type="Proteomes" id="UP001407347"/>
    </source>
</evidence>
<evidence type="ECO:0000313" key="2">
    <source>
        <dbReference type="EMBL" id="MEN3238145.1"/>
    </source>
</evidence>
<dbReference type="RefSeq" id="WP_131801365.1">
    <property type="nucleotide sequence ID" value="NZ_JAQYXP010000004.1"/>
</dbReference>
<sequence length="319" mass="36890">MKTPYQRSSDFSNQKLTELRRSLANIPPETDVVLTCGSYARREASQASDLDFFVITRSNTNSDDPKAVNADLPWVESVHHALSAIVPVEASADGAFGDVVNRSSLLLNIGGEQDTNHNITRRMLFLLEGEALFNADELKKVRREILERYISDKMTDHQLALFLLNDVIRYYRTMATDYEFKTVETAKPKPWGIRNIKLVFSRKLLYASGLFSVAMTADRTRDDKIELLANYFEMPVIDRMEEICGKERLAGVMSSYNYFLDRLERPEIREHLNVLKREQRDDVVFRDLKNEGHHFTRELLKLFESTFDSTHPIRRAVIF</sequence>
<dbReference type="SUPFAM" id="SSF81301">
    <property type="entry name" value="Nucleotidyltransferase"/>
    <property type="match status" value="1"/>
</dbReference>
<organism evidence="2 3">
    <name type="scientific">Methylobacterium ajmalii</name>
    <dbReference type="NCBI Taxonomy" id="2738439"/>
    <lineage>
        <taxon>Bacteria</taxon>
        <taxon>Pseudomonadati</taxon>
        <taxon>Pseudomonadota</taxon>
        <taxon>Alphaproteobacteria</taxon>
        <taxon>Hyphomicrobiales</taxon>
        <taxon>Methylobacteriaceae</taxon>
        <taxon>Methylobacterium</taxon>
    </lineage>
</organism>
<dbReference type="Gene3D" id="3.30.460.10">
    <property type="entry name" value="Beta Polymerase, domain 2"/>
    <property type="match status" value="1"/>
</dbReference>
<accession>A0ABV0A4P9</accession>
<comment type="caution">
    <text evidence="2">The sequence shown here is derived from an EMBL/GenBank/DDBJ whole genome shotgun (WGS) entry which is preliminary data.</text>
</comment>
<dbReference type="EMBL" id="JAQYXP010000004">
    <property type="protein sequence ID" value="MEN3238145.1"/>
    <property type="molecule type" value="Genomic_DNA"/>
</dbReference>
<protein>
    <recommendedName>
        <fullName evidence="1">Polymerase nucleotidyl transferase domain-containing protein</fullName>
    </recommendedName>
</protein>
<dbReference type="Proteomes" id="UP001407347">
    <property type="component" value="Unassembled WGS sequence"/>
</dbReference>
<gene>
    <name evidence="2" type="ORF">PUR29_32325</name>
</gene>
<dbReference type="InterPro" id="IPR043519">
    <property type="entry name" value="NT_sf"/>
</dbReference>